<evidence type="ECO:0000256" key="1">
    <source>
        <dbReference type="ARBA" id="ARBA00009348"/>
    </source>
</evidence>
<dbReference type="AlphaFoldDB" id="A0A7R9BQM6"/>
<accession>A0A7R9BQM6</accession>
<evidence type="ECO:0000256" key="2">
    <source>
        <dbReference type="SAM" id="MobiDB-lite"/>
    </source>
</evidence>
<dbReference type="EMBL" id="CAJPEX010001303">
    <property type="protein sequence ID" value="CAG0918797.1"/>
    <property type="molecule type" value="Genomic_DNA"/>
</dbReference>
<sequence>MERVFFHYDFKKNTQRSVPPHYIKDLLTHPSRSRVSTERKRLIYALNNNPENPKTLLKHIQKPGETNNNVLRRGGLFEIIIPEDVAAEMREDSSLERRKSRKKKKKKRKKKKSKLKSCKRKNKEKEETTETSIPYNDESDGPKSEQEFSLDFLELKSEDELLDDDIRLPEISNNFHAGDEKSTRHQEKKSTPRAITADDYSTTNSTRLFLERVFFHYDFKKNTQRSVPPHYIKDLLTHPSRSRVSTERKRLIYALNNNPENPKTLLKHIQKPGETNNNVLRRGGLFEIIIPEDVAAEKIDAAATETLPKKNENPKSKAFYSTQTLFRERTEGYRMFRIPTIVTTKSGTVLVFCEGRRHAVHDHGSIDIVYRRSNDSGRTWEPMRVLINGRGEALSNPSPVVDGKQGVVVLVFCRSKSWATEPMIRIGEASHRTVWVTRSLDDGRTWFKPKEITRSVRLEDWSWYATGPVHGIQLKSGRLVVPCNHVVGFKRTGGWKDRSHVIYSDDSGLTWQIGGSSRFGTNEATIVQVSNGSLYLNSRNMLLKKHRIAAWSDDNGETFHDGKLESTLIEPDGHGCQGSLLPLTVNRKKVILFANPSTKQRKRENVSISISFDDCDSWEFARTIYAGSSAYTDMVALKNGIVGLIYERGFNHPYQSIAFDQFNLDWLFEMRIANKLI</sequence>
<evidence type="ECO:0000313" key="5">
    <source>
        <dbReference type="Proteomes" id="UP000678499"/>
    </source>
</evidence>
<dbReference type="EMBL" id="OA883340">
    <property type="protein sequence ID" value="CAD7278645.1"/>
    <property type="molecule type" value="Genomic_DNA"/>
</dbReference>
<reference evidence="4" key="1">
    <citation type="submission" date="2020-11" db="EMBL/GenBank/DDBJ databases">
        <authorList>
            <person name="Tran Van P."/>
        </authorList>
    </citation>
    <scope>NUCLEOTIDE SEQUENCE</scope>
</reference>
<dbReference type="Gene3D" id="2.120.10.10">
    <property type="match status" value="1"/>
</dbReference>
<name>A0A7R9BQM6_9CRUS</name>
<feature type="region of interest" description="Disordered" evidence="2">
    <location>
        <begin position="173"/>
        <end position="194"/>
    </location>
</feature>
<dbReference type="SUPFAM" id="SSF50939">
    <property type="entry name" value="Sialidases"/>
    <property type="match status" value="1"/>
</dbReference>
<evidence type="ECO:0000313" key="4">
    <source>
        <dbReference type="EMBL" id="CAD7278645.1"/>
    </source>
</evidence>
<dbReference type="PANTHER" id="PTHR10628">
    <property type="entry name" value="SIALIDASE"/>
    <property type="match status" value="1"/>
</dbReference>
<dbReference type="GO" id="GO:0004308">
    <property type="term" value="F:exo-alpha-sialidase activity"/>
    <property type="evidence" value="ECO:0007669"/>
    <property type="project" value="InterPro"/>
</dbReference>
<feature type="compositionally biased region" description="Basic and acidic residues" evidence="2">
    <location>
        <begin position="177"/>
        <end position="190"/>
    </location>
</feature>
<proteinExistence type="inferred from homology"/>
<dbReference type="CDD" id="cd15482">
    <property type="entry name" value="Sialidase_non-viral"/>
    <property type="match status" value="1"/>
</dbReference>
<dbReference type="OrthoDB" id="2739686at2759"/>
<feature type="domain" description="Sialidase" evidence="3">
    <location>
        <begin position="362"/>
        <end position="643"/>
    </location>
</feature>
<dbReference type="GO" id="GO:0016020">
    <property type="term" value="C:membrane"/>
    <property type="evidence" value="ECO:0007669"/>
    <property type="project" value="TreeGrafter"/>
</dbReference>
<dbReference type="GO" id="GO:0005737">
    <property type="term" value="C:cytoplasm"/>
    <property type="evidence" value="ECO:0007669"/>
    <property type="project" value="TreeGrafter"/>
</dbReference>
<gene>
    <name evidence="4" type="ORF">NMOB1V02_LOCUS6343</name>
</gene>
<organism evidence="4">
    <name type="scientific">Notodromas monacha</name>
    <dbReference type="NCBI Taxonomy" id="399045"/>
    <lineage>
        <taxon>Eukaryota</taxon>
        <taxon>Metazoa</taxon>
        <taxon>Ecdysozoa</taxon>
        <taxon>Arthropoda</taxon>
        <taxon>Crustacea</taxon>
        <taxon>Oligostraca</taxon>
        <taxon>Ostracoda</taxon>
        <taxon>Podocopa</taxon>
        <taxon>Podocopida</taxon>
        <taxon>Cypridocopina</taxon>
        <taxon>Cypridoidea</taxon>
        <taxon>Cyprididae</taxon>
        <taxon>Notodromas</taxon>
    </lineage>
</organism>
<keyword evidence="5" id="KW-1185">Reference proteome</keyword>
<dbReference type="InterPro" id="IPR036278">
    <property type="entry name" value="Sialidase_sf"/>
</dbReference>
<dbReference type="InterPro" id="IPR011040">
    <property type="entry name" value="Sialidase"/>
</dbReference>
<dbReference type="Proteomes" id="UP000678499">
    <property type="component" value="Unassembled WGS sequence"/>
</dbReference>
<dbReference type="InterPro" id="IPR026856">
    <property type="entry name" value="Sialidase_fam"/>
</dbReference>
<dbReference type="GO" id="GO:0006689">
    <property type="term" value="P:ganglioside catabolic process"/>
    <property type="evidence" value="ECO:0007669"/>
    <property type="project" value="TreeGrafter"/>
</dbReference>
<feature type="region of interest" description="Disordered" evidence="2">
    <location>
        <begin position="89"/>
        <end position="146"/>
    </location>
</feature>
<comment type="similarity">
    <text evidence="1">Belongs to the glycosyl hydrolase 33 family.</text>
</comment>
<dbReference type="Pfam" id="PF13088">
    <property type="entry name" value="BNR_2"/>
    <property type="match status" value="1"/>
</dbReference>
<protein>
    <recommendedName>
        <fullName evidence="3">Sialidase domain-containing protein</fullName>
    </recommendedName>
</protein>
<evidence type="ECO:0000259" key="3">
    <source>
        <dbReference type="Pfam" id="PF13088"/>
    </source>
</evidence>
<feature type="compositionally biased region" description="Basic residues" evidence="2">
    <location>
        <begin position="98"/>
        <end position="122"/>
    </location>
</feature>
<dbReference type="PANTHER" id="PTHR10628:SF30">
    <property type="entry name" value="EXO-ALPHA-SIALIDASE"/>
    <property type="match status" value="1"/>
</dbReference>
<dbReference type="GO" id="GO:0009313">
    <property type="term" value="P:oligosaccharide catabolic process"/>
    <property type="evidence" value="ECO:0007669"/>
    <property type="project" value="TreeGrafter"/>
</dbReference>